<dbReference type="GO" id="GO:0032259">
    <property type="term" value="P:methylation"/>
    <property type="evidence" value="ECO:0007669"/>
    <property type="project" value="UniProtKB-KW"/>
</dbReference>
<dbReference type="Proteomes" id="UP000054623">
    <property type="component" value="Unassembled WGS sequence"/>
</dbReference>
<dbReference type="EMBL" id="LK996017">
    <property type="protein sequence ID" value="CDX01205.1"/>
    <property type="molecule type" value="Genomic_DNA"/>
</dbReference>
<dbReference type="RefSeq" id="WP_005814594.1">
    <property type="nucleotide sequence ID" value="NZ_CABKQQ010000051.1"/>
</dbReference>
<dbReference type="CDD" id="cd03308">
    <property type="entry name" value="CmuA_CmuC_like"/>
    <property type="match status" value="1"/>
</dbReference>
<dbReference type="PATRIC" id="fig|49338.4.peg.1425"/>
<keyword evidence="2" id="KW-0489">Methyltransferase</keyword>
<accession>A0A098AYK6</accession>
<keyword evidence="2" id="KW-0456">Lyase</keyword>
<name>A0A098AYK6_DESHA</name>
<protein>
    <submittedName>
        <fullName evidence="2">O-demethylase methyltransferase I</fullName>
        <ecNumber evidence="2">4.1.1.37</ecNumber>
    </submittedName>
</protein>
<dbReference type="InterPro" id="IPR000257">
    <property type="entry name" value="Uroporphyrinogen_deCOase"/>
</dbReference>
<evidence type="ECO:0000313" key="4">
    <source>
        <dbReference type="Proteomes" id="UP000054623"/>
    </source>
</evidence>
<reference evidence="3 4" key="2">
    <citation type="submission" date="2015-12" db="EMBL/GenBank/DDBJ databases">
        <title>Draft Genome Sequence of Desulfitobacterium hafniense Strain DH, a Sulfate-reducing Bacterium Isolated from Paddy Soils.</title>
        <authorList>
            <person name="Bao P."/>
            <person name="Zhang X."/>
            <person name="Li G."/>
        </authorList>
    </citation>
    <scope>NUCLEOTIDE SEQUENCE [LARGE SCALE GENOMIC DNA]</scope>
    <source>
        <strain evidence="3 4">DH</strain>
    </source>
</reference>
<dbReference type="InterPro" id="IPR038071">
    <property type="entry name" value="UROD/MetE-like_sf"/>
</dbReference>
<feature type="domain" description="Uroporphyrinogen decarboxylase (URO-D)" evidence="1">
    <location>
        <begin position="198"/>
        <end position="384"/>
    </location>
</feature>
<dbReference type="OrthoDB" id="9813603at2"/>
<dbReference type="GO" id="GO:0008168">
    <property type="term" value="F:methyltransferase activity"/>
    <property type="evidence" value="ECO:0007669"/>
    <property type="project" value="UniProtKB-KW"/>
</dbReference>
<evidence type="ECO:0000313" key="2">
    <source>
        <dbReference type="EMBL" id="CDX01205.1"/>
    </source>
</evidence>
<evidence type="ECO:0000313" key="3">
    <source>
        <dbReference type="EMBL" id="KTE90594.1"/>
    </source>
</evidence>
<dbReference type="Gene3D" id="3.20.20.210">
    <property type="match status" value="1"/>
</dbReference>
<dbReference type="OMA" id="INDPPGF"/>
<dbReference type="EMBL" id="LOCK01000039">
    <property type="protein sequence ID" value="KTE90594.1"/>
    <property type="molecule type" value="Genomic_DNA"/>
</dbReference>
<sequence>MERAQELYQERLTRLNTAFANGKPDCVPILSMAAEYVYRIQDIRPIDAYQDIGVMEKAYRNFFSEVYFDGFLIPVIGRNKLDTLRLLGGGTSQYLPDGSFQTKPGSINVMEPSEYDDLIADPARFFIEKVMPRRFKLLAEDYSAEKYETFVEALRSLLAGRSATQPVTDMLKHELGLVELQQGGMYNPVDIILDFLRDFQGISGDIKRRPEAVRDAGLAIMDWLLAMATMNPPDENKRITIPMHLPTFLRPKEFETVYWPSYKKFAYALAERGYQIYYLFEGNYEHLHDYLQELPKNRVSGLFEHDDLKLVKKNLGHMMCIVGGMPTRMLYYQTPEECIAHVRNVLDTVAVDGGFILGPDVPMLSKTDGKLANFKAVNDFVHHYGLYS</sequence>
<dbReference type="Pfam" id="PF01208">
    <property type="entry name" value="URO-D"/>
    <property type="match status" value="1"/>
</dbReference>
<keyword evidence="2" id="KW-0808">Transferase</keyword>
<evidence type="ECO:0000259" key="1">
    <source>
        <dbReference type="Pfam" id="PF01208"/>
    </source>
</evidence>
<gene>
    <name evidence="3" type="ORF">AT727_08370</name>
    <name evidence="2" type="ORF">DPCES_1318</name>
</gene>
<dbReference type="SUPFAM" id="SSF51726">
    <property type="entry name" value="UROD/MetE-like"/>
    <property type="match status" value="1"/>
</dbReference>
<dbReference type="GO" id="GO:0006779">
    <property type="term" value="P:porphyrin-containing compound biosynthetic process"/>
    <property type="evidence" value="ECO:0007669"/>
    <property type="project" value="InterPro"/>
</dbReference>
<proteinExistence type="predicted"/>
<dbReference type="AlphaFoldDB" id="A0A098AYK6"/>
<dbReference type="EC" id="4.1.1.37" evidence="2"/>
<reference evidence="2" key="1">
    <citation type="submission" date="2014-07" db="EMBL/GenBank/DDBJ databases">
        <authorList>
            <person name="Hornung V.Bastian."/>
        </authorList>
    </citation>
    <scope>NUCLEOTIDE SEQUENCE</scope>
    <source>
        <strain evidence="2">PCE-S</strain>
    </source>
</reference>
<organism evidence="2">
    <name type="scientific">Desulfitobacterium hafniense</name>
    <name type="common">Desulfitobacterium frappieri</name>
    <dbReference type="NCBI Taxonomy" id="49338"/>
    <lineage>
        <taxon>Bacteria</taxon>
        <taxon>Bacillati</taxon>
        <taxon>Bacillota</taxon>
        <taxon>Clostridia</taxon>
        <taxon>Eubacteriales</taxon>
        <taxon>Desulfitobacteriaceae</taxon>
        <taxon>Desulfitobacterium</taxon>
    </lineage>
</organism>
<dbReference type="GO" id="GO:0004853">
    <property type="term" value="F:uroporphyrinogen decarboxylase activity"/>
    <property type="evidence" value="ECO:0007669"/>
    <property type="project" value="UniProtKB-EC"/>
</dbReference>